<dbReference type="PANTHER" id="PTHR19331">
    <property type="entry name" value="SCAVENGER RECEPTOR DOMAIN-CONTAINING"/>
    <property type="match status" value="1"/>
</dbReference>
<organism evidence="7 8">
    <name type="scientific">Elysia marginata</name>
    <dbReference type="NCBI Taxonomy" id="1093978"/>
    <lineage>
        <taxon>Eukaryota</taxon>
        <taxon>Metazoa</taxon>
        <taxon>Spiralia</taxon>
        <taxon>Lophotrochozoa</taxon>
        <taxon>Mollusca</taxon>
        <taxon>Gastropoda</taxon>
        <taxon>Heterobranchia</taxon>
        <taxon>Euthyneura</taxon>
        <taxon>Panpulmonata</taxon>
        <taxon>Sacoglossa</taxon>
        <taxon>Placobranchoidea</taxon>
        <taxon>Plakobranchidae</taxon>
        <taxon>Elysia</taxon>
    </lineage>
</organism>
<dbReference type="Gene3D" id="3.10.250.10">
    <property type="entry name" value="SRCR-like domain"/>
    <property type="match status" value="1"/>
</dbReference>
<keyword evidence="8" id="KW-1185">Reference proteome</keyword>
<dbReference type="Pfam" id="PF00530">
    <property type="entry name" value="SRCR"/>
    <property type="match status" value="1"/>
</dbReference>
<dbReference type="InterPro" id="IPR001190">
    <property type="entry name" value="SRCR"/>
</dbReference>
<evidence type="ECO:0000256" key="1">
    <source>
        <dbReference type="ARBA" id="ARBA00022729"/>
    </source>
</evidence>
<keyword evidence="4" id="KW-0325">Glycoprotein</keyword>
<gene>
    <name evidence="7" type="ORF">ElyMa_002860700</name>
</gene>
<sequence>MYKTVCFSILLACVVITYAYKSIWTIRYRSHPYKTQIYTAEFIEGSRRYFWCADYIHLEDAVVLCNQASEYNGLGPYDITSAWVEFGALDYNPAEQQYFTNETFACVGNETRLSACPLVSVTERCPSGYLGKVDCHPADNARKNLTVSLTSLPQLSEMGAVKVENPSLESMAGLICVEDGSWSHNEATVVCKSLGFDFGWQVDAPLVANVTSLPQSYVMKNVHCDGTETSINNCPHTDMCQAIDYLSRNFMCPEQCSGDIAAVLCG</sequence>
<dbReference type="GO" id="GO:0016020">
    <property type="term" value="C:membrane"/>
    <property type="evidence" value="ECO:0007669"/>
    <property type="project" value="InterPro"/>
</dbReference>
<keyword evidence="3 5" id="KW-1015">Disulfide bond</keyword>
<proteinExistence type="predicted"/>
<evidence type="ECO:0000313" key="8">
    <source>
        <dbReference type="Proteomes" id="UP000762676"/>
    </source>
</evidence>
<keyword evidence="2" id="KW-0677">Repeat</keyword>
<keyword evidence="1" id="KW-0732">Signal</keyword>
<evidence type="ECO:0000256" key="5">
    <source>
        <dbReference type="PROSITE-ProRule" id="PRU00196"/>
    </source>
</evidence>
<comment type="caution">
    <text evidence="7">The sequence shown here is derived from an EMBL/GenBank/DDBJ whole genome shotgun (WGS) entry which is preliminary data.</text>
</comment>
<evidence type="ECO:0000256" key="3">
    <source>
        <dbReference type="ARBA" id="ARBA00023157"/>
    </source>
</evidence>
<evidence type="ECO:0000256" key="2">
    <source>
        <dbReference type="ARBA" id="ARBA00022737"/>
    </source>
</evidence>
<protein>
    <submittedName>
        <fullName evidence="7">Lysyl oxidase</fullName>
    </submittedName>
</protein>
<comment type="caution">
    <text evidence="5">Lacks conserved residue(s) required for the propagation of feature annotation.</text>
</comment>
<feature type="disulfide bond" evidence="5">
    <location>
        <begin position="224"/>
        <end position="234"/>
    </location>
</feature>
<evidence type="ECO:0000313" key="7">
    <source>
        <dbReference type="EMBL" id="GFS02296.1"/>
    </source>
</evidence>
<evidence type="ECO:0000256" key="4">
    <source>
        <dbReference type="ARBA" id="ARBA00023180"/>
    </source>
</evidence>
<accession>A0AAV4HXZ4</accession>
<dbReference type="Proteomes" id="UP000762676">
    <property type="component" value="Unassembled WGS sequence"/>
</dbReference>
<evidence type="ECO:0000259" key="6">
    <source>
        <dbReference type="PROSITE" id="PS50287"/>
    </source>
</evidence>
<reference evidence="7 8" key="1">
    <citation type="journal article" date="2021" name="Elife">
        <title>Chloroplast acquisition without the gene transfer in kleptoplastic sea slugs, Plakobranchus ocellatus.</title>
        <authorList>
            <person name="Maeda T."/>
            <person name="Takahashi S."/>
            <person name="Yoshida T."/>
            <person name="Shimamura S."/>
            <person name="Takaki Y."/>
            <person name="Nagai Y."/>
            <person name="Toyoda A."/>
            <person name="Suzuki Y."/>
            <person name="Arimoto A."/>
            <person name="Ishii H."/>
            <person name="Satoh N."/>
            <person name="Nishiyama T."/>
            <person name="Hasebe M."/>
            <person name="Maruyama T."/>
            <person name="Minagawa J."/>
            <person name="Obokata J."/>
            <person name="Shigenobu S."/>
        </authorList>
    </citation>
    <scope>NUCLEOTIDE SEQUENCE [LARGE SCALE GENOMIC DNA]</scope>
</reference>
<dbReference type="PROSITE" id="PS50287">
    <property type="entry name" value="SRCR_2"/>
    <property type="match status" value="1"/>
</dbReference>
<dbReference type="PANTHER" id="PTHR19331:SF465">
    <property type="entry name" value="EGG PEPTIDE SPERACT RECEPTOR"/>
    <property type="match status" value="1"/>
</dbReference>
<dbReference type="EMBL" id="BMAT01005910">
    <property type="protein sequence ID" value="GFS02296.1"/>
    <property type="molecule type" value="Genomic_DNA"/>
</dbReference>
<dbReference type="AlphaFoldDB" id="A0AAV4HXZ4"/>
<feature type="domain" description="SRCR" evidence="6">
    <location>
        <begin position="147"/>
        <end position="266"/>
    </location>
</feature>
<dbReference type="SUPFAM" id="SSF56487">
    <property type="entry name" value="SRCR-like"/>
    <property type="match status" value="2"/>
</dbReference>
<dbReference type="InterPro" id="IPR036772">
    <property type="entry name" value="SRCR-like_dom_sf"/>
</dbReference>
<dbReference type="SMART" id="SM00202">
    <property type="entry name" value="SR"/>
    <property type="match status" value="1"/>
</dbReference>
<name>A0AAV4HXZ4_9GAST</name>